<sequence length="68" mass="7710">LFMDKDLITNCHLLPLSIDSDDINEESDSDIEVNDTELVNDDFIRLNLSNSEHSSEDEPENLSDSNNN</sequence>
<feature type="region of interest" description="Disordered" evidence="1">
    <location>
        <begin position="48"/>
        <end position="68"/>
    </location>
</feature>
<evidence type="ECO:0000256" key="1">
    <source>
        <dbReference type="SAM" id="MobiDB-lite"/>
    </source>
</evidence>
<evidence type="ECO:0000313" key="3">
    <source>
        <dbReference type="EMBL" id="CAF1684480.1"/>
    </source>
</evidence>
<reference evidence="3" key="1">
    <citation type="submission" date="2021-02" db="EMBL/GenBank/DDBJ databases">
        <authorList>
            <person name="Nowell W R."/>
        </authorList>
    </citation>
    <scope>NUCLEOTIDE SEQUENCE</scope>
</reference>
<proteinExistence type="predicted"/>
<dbReference type="EMBL" id="CAJNOW010021496">
    <property type="protein sequence ID" value="CAF1684480.1"/>
    <property type="molecule type" value="Genomic_DNA"/>
</dbReference>
<gene>
    <name evidence="2" type="ORF">CJN711_LOCUS9111</name>
    <name evidence="3" type="ORF">KQP761_LOCUS37963</name>
</gene>
<evidence type="ECO:0000313" key="2">
    <source>
        <dbReference type="EMBL" id="CAF1142384.1"/>
    </source>
</evidence>
<protein>
    <submittedName>
        <fullName evidence="3">Uncharacterized protein</fullName>
    </submittedName>
</protein>
<dbReference type="Proteomes" id="UP000663855">
    <property type="component" value="Unassembled WGS sequence"/>
</dbReference>
<dbReference type="Proteomes" id="UP000663834">
    <property type="component" value="Unassembled WGS sequence"/>
</dbReference>
<evidence type="ECO:0000313" key="4">
    <source>
        <dbReference type="Proteomes" id="UP000663834"/>
    </source>
</evidence>
<accession>A0A816HBM8</accession>
<name>A0A816HBM8_9BILA</name>
<comment type="caution">
    <text evidence="3">The sequence shown here is derived from an EMBL/GenBank/DDBJ whole genome shotgun (WGS) entry which is preliminary data.</text>
</comment>
<dbReference type="EMBL" id="CAJNOV010003461">
    <property type="protein sequence ID" value="CAF1142384.1"/>
    <property type="molecule type" value="Genomic_DNA"/>
</dbReference>
<feature type="non-terminal residue" evidence="3">
    <location>
        <position position="1"/>
    </location>
</feature>
<organism evidence="3 4">
    <name type="scientific">Rotaria magnacalcarata</name>
    <dbReference type="NCBI Taxonomy" id="392030"/>
    <lineage>
        <taxon>Eukaryota</taxon>
        <taxon>Metazoa</taxon>
        <taxon>Spiralia</taxon>
        <taxon>Gnathifera</taxon>
        <taxon>Rotifera</taxon>
        <taxon>Eurotatoria</taxon>
        <taxon>Bdelloidea</taxon>
        <taxon>Philodinida</taxon>
        <taxon>Philodinidae</taxon>
        <taxon>Rotaria</taxon>
    </lineage>
</organism>
<dbReference type="AlphaFoldDB" id="A0A816HBM8"/>